<keyword evidence="1" id="KW-1133">Transmembrane helix</keyword>
<evidence type="ECO:0000313" key="3">
    <source>
        <dbReference type="Proteomes" id="UP000830729"/>
    </source>
</evidence>
<protein>
    <recommendedName>
        <fullName evidence="4">Nickel/cobalt efflux system</fullName>
    </recommendedName>
</protein>
<keyword evidence="3" id="KW-1185">Reference proteome</keyword>
<evidence type="ECO:0000313" key="2">
    <source>
        <dbReference type="EMBL" id="UPV73864.1"/>
    </source>
</evidence>
<feature type="transmembrane region" description="Helical" evidence="1">
    <location>
        <begin position="45"/>
        <end position="65"/>
    </location>
</feature>
<evidence type="ECO:0008006" key="4">
    <source>
        <dbReference type="Google" id="ProtNLM"/>
    </source>
</evidence>
<dbReference type="Proteomes" id="UP000830729">
    <property type="component" value="Chromosome"/>
</dbReference>
<name>A0A8U0HT66_9EURY</name>
<dbReference type="GeneID" id="72186559"/>
<keyword evidence="1" id="KW-0812">Transmembrane</keyword>
<reference evidence="2 3" key="1">
    <citation type="submission" date="2022-04" db="EMBL/GenBank/DDBJ databases">
        <title>Diverse halophilic archaea isolated from saline environments.</title>
        <authorList>
            <person name="Cui H.-L."/>
        </authorList>
    </citation>
    <scope>NUCLEOTIDE SEQUENCE [LARGE SCALE GENOMIC DNA]</scope>
    <source>
        <strain evidence="2 3">XZYJT49</strain>
    </source>
</reference>
<sequence>MIDVSGVGVLAAAAILGITHGFEPDHAAGISALTTDADGWVHAAFVGGSFAVGHVVVVLAWVAILTAIGRVATAPPAVFDTVGTTLAGLVLFGVACVLAAKGSRRVRGLPVHTVPTPIPGSVGRTVSHARSHLHHPHDSYGDYLRTGVVGSLFALSPPVSMLALVSTVVPTGGLHGALTAVAVYALAITSTMSVIGGGIGELFSVVQGRGERVHAAFELVTSVIVLGFALRLLV</sequence>
<gene>
    <name evidence="2" type="ORF">M0R89_15130</name>
</gene>
<feature type="transmembrane region" description="Helical" evidence="1">
    <location>
        <begin position="181"/>
        <end position="203"/>
    </location>
</feature>
<feature type="transmembrane region" description="Helical" evidence="1">
    <location>
        <begin position="215"/>
        <end position="233"/>
    </location>
</feature>
<dbReference type="AlphaFoldDB" id="A0A8U0HT66"/>
<proteinExistence type="predicted"/>
<dbReference type="RefSeq" id="WP_248649914.1">
    <property type="nucleotide sequence ID" value="NZ_CP096659.1"/>
</dbReference>
<keyword evidence="1" id="KW-0472">Membrane</keyword>
<organism evidence="2 3">
    <name type="scientific">Halorussus limi</name>
    <dbReference type="NCBI Taxonomy" id="2938695"/>
    <lineage>
        <taxon>Archaea</taxon>
        <taxon>Methanobacteriati</taxon>
        <taxon>Methanobacteriota</taxon>
        <taxon>Stenosarchaea group</taxon>
        <taxon>Halobacteria</taxon>
        <taxon>Halobacteriales</taxon>
        <taxon>Haladaptataceae</taxon>
        <taxon>Halorussus</taxon>
    </lineage>
</organism>
<feature type="transmembrane region" description="Helical" evidence="1">
    <location>
        <begin position="77"/>
        <end position="100"/>
    </location>
</feature>
<dbReference type="EMBL" id="CP096659">
    <property type="protein sequence ID" value="UPV73864.1"/>
    <property type="molecule type" value="Genomic_DNA"/>
</dbReference>
<evidence type="ECO:0000256" key="1">
    <source>
        <dbReference type="SAM" id="Phobius"/>
    </source>
</evidence>
<dbReference type="KEGG" id="halx:M0R89_15130"/>
<accession>A0A8U0HT66</accession>
<feature type="transmembrane region" description="Helical" evidence="1">
    <location>
        <begin position="148"/>
        <end position="169"/>
    </location>
</feature>